<proteinExistence type="predicted"/>
<evidence type="ECO:0000256" key="1">
    <source>
        <dbReference type="SAM" id="MobiDB-lite"/>
    </source>
</evidence>
<gene>
    <name evidence="2" type="ORF">H2200_006186</name>
</gene>
<sequence length="220" mass="24847">MAFWADIDADYVLRYQQWHNCEHIPERVSIPGFVEGRRYRALDDRPHFLMFYDTQDTSVLSSEAYMAALNKPTPWTREALTHFRNPTRDIFSRIAVVGRQRKFASSYITSLRFDLLDEGSEATYAERWVQAAAESENVERVRLYKADALIGNMGTSERSVHGGGPGKQAYLALIEESAPPTEAQGPISRADAATGGGAQRSSEEINRYWLEIAHRKGDGE</sequence>
<protein>
    <submittedName>
        <fullName evidence="2">Uncharacterized protein</fullName>
    </submittedName>
</protein>
<accession>A0AA38XAF9</accession>
<keyword evidence="3" id="KW-1185">Reference proteome</keyword>
<comment type="caution">
    <text evidence="2">The sequence shown here is derived from an EMBL/GenBank/DDBJ whole genome shotgun (WGS) entry which is preliminary data.</text>
</comment>
<dbReference type="Proteomes" id="UP001172673">
    <property type="component" value="Unassembled WGS sequence"/>
</dbReference>
<dbReference type="AlphaFoldDB" id="A0AA38XAF9"/>
<name>A0AA38XAF9_9EURO</name>
<evidence type="ECO:0000313" key="3">
    <source>
        <dbReference type="Proteomes" id="UP001172673"/>
    </source>
</evidence>
<reference evidence="2" key="1">
    <citation type="submission" date="2022-10" db="EMBL/GenBank/DDBJ databases">
        <title>Culturing micro-colonial fungi from biological soil crusts in the Mojave desert and describing Neophaeococcomyces mojavensis, and introducing the new genera and species Taxawa tesnikishii.</title>
        <authorList>
            <person name="Kurbessoian T."/>
            <person name="Stajich J.E."/>
        </authorList>
    </citation>
    <scope>NUCLEOTIDE SEQUENCE</scope>
    <source>
        <strain evidence="2">TK_41</strain>
    </source>
</reference>
<organism evidence="2 3">
    <name type="scientific">Cladophialophora chaetospira</name>
    <dbReference type="NCBI Taxonomy" id="386627"/>
    <lineage>
        <taxon>Eukaryota</taxon>
        <taxon>Fungi</taxon>
        <taxon>Dikarya</taxon>
        <taxon>Ascomycota</taxon>
        <taxon>Pezizomycotina</taxon>
        <taxon>Eurotiomycetes</taxon>
        <taxon>Chaetothyriomycetidae</taxon>
        <taxon>Chaetothyriales</taxon>
        <taxon>Herpotrichiellaceae</taxon>
        <taxon>Cladophialophora</taxon>
    </lineage>
</organism>
<evidence type="ECO:0000313" key="2">
    <source>
        <dbReference type="EMBL" id="KAJ9609857.1"/>
    </source>
</evidence>
<dbReference type="EMBL" id="JAPDRK010000008">
    <property type="protein sequence ID" value="KAJ9609857.1"/>
    <property type="molecule type" value="Genomic_DNA"/>
</dbReference>
<feature type="region of interest" description="Disordered" evidence="1">
    <location>
        <begin position="178"/>
        <end position="202"/>
    </location>
</feature>